<dbReference type="HOGENOM" id="CLU_403247_0_0_11"/>
<evidence type="ECO:0000256" key="1">
    <source>
        <dbReference type="ARBA" id="ARBA00023295"/>
    </source>
</evidence>
<dbReference type="GO" id="GO:0016798">
    <property type="term" value="F:hydrolase activity, acting on glycosyl bonds"/>
    <property type="evidence" value="ECO:0007669"/>
    <property type="project" value="UniProtKB-KW"/>
</dbReference>
<dbReference type="Pfam" id="PF08310">
    <property type="entry name" value="LGFP"/>
    <property type="match status" value="7"/>
</dbReference>
<dbReference type="InterPro" id="IPR013783">
    <property type="entry name" value="Ig-like_fold"/>
</dbReference>
<dbReference type="CDD" id="cd00063">
    <property type="entry name" value="FN3"/>
    <property type="match status" value="1"/>
</dbReference>
<reference evidence="5 6" key="1">
    <citation type="journal article" date="2012" name="J. Bacteriol.">
        <title>Genome Sequence of Radiation-Resistant Modestobacter marinus Strain BC501, a Representative Actinobacterium That Thrives on Calcareous Stone Surfaces.</title>
        <authorList>
            <person name="Normand P."/>
            <person name="Gury J."/>
            <person name="Pujic P."/>
            <person name="Chouaia B."/>
            <person name="Crotti E."/>
            <person name="Brusetti L."/>
            <person name="Daffonchio D."/>
            <person name="Vacherie B."/>
            <person name="Barbe V."/>
            <person name="Medigue C."/>
            <person name="Calteau A."/>
            <person name="Ghodhbane-Gtari F."/>
            <person name="Essoussi I."/>
            <person name="Nouioui I."/>
            <person name="Abbassi-Ghozzi I."/>
            <person name="Gtari M."/>
        </authorList>
    </citation>
    <scope>NUCLEOTIDE SEQUENCE [LARGE SCALE GENOMIC DNA]</scope>
    <source>
        <strain evidence="6">BC 501</strain>
    </source>
</reference>
<dbReference type="GO" id="GO:0000272">
    <property type="term" value="P:polysaccharide catabolic process"/>
    <property type="evidence" value="ECO:0007669"/>
    <property type="project" value="UniProtKB-KW"/>
</dbReference>
<feature type="region of interest" description="Disordered" evidence="3">
    <location>
        <begin position="61"/>
        <end position="85"/>
    </location>
</feature>
<evidence type="ECO:0000259" key="4">
    <source>
        <dbReference type="PROSITE" id="PS50853"/>
    </source>
</evidence>
<dbReference type="OrthoDB" id="3725384at2"/>
<feature type="region of interest" description="Disordered" evidence="3">
    <location>
        <begin position="231"/>
        <end position="250"/>
    </location>
</feature>
<feature type="domain" description="Fibronectin type-III" evidence="4">
    <location>
        <begin position="157"/>
        <end position="246"/>
    </location>
</feature>
<dbReference type="EMBL" id="FO203431">
    <property type="protein sequence ID" value="CCH90152.1"/>
    <property type="molecule type" value="Genomic_DNA"/>
</dbReference>
<gene>
    <name evidence="5" type="ordered locus">MODMU_4771</name>
</gene>
<name>I4F3D9_MODI5</name>
<dbReference type="KEGG" id="mmar:MODMU_4771"/>
<accession>I4F3D9</accession>
<keyword evidence="2" id="KW-0119">Carbohydrate metabolism</keyword>
<dbReference type="Proteomes" id="UP000006461">
    <property type="component" value="Chromosome"/>
</dbReference>
<dbReference type="InterPro" id="IPR036116">
    <property type="entry name" value="FN3_sf"/>
</dbReference>
<dbReference type="InterPro" id="IPR013207">
    <property type="entry name" value="LGFP"/>
</dbReference>
<evidence type="ECO:0000313" key="5">
    <source>
        <dbReference type="EMBL" id="CCH90152.1"/>
    </source>
</evidence>
<dbReference type="OMA" id="ITWSSAT"/>
<organism evidence="5 6">
    <name type="scientific">Modestobacter italicus (strain DSM 44449 / CECT 9708 / BC 501)</name>
    <dbReference type="NCBI Taxonomy" id="2732864"/>
    <lineage>
        <taxon>Bacteria</taxon>
        <taxon>Bacillati</taxon>
        <taxon>Actinomycetota</taxon>
        <taxon>Actinomycetes</taxon>
        <taxon>Geodermatophilales</taxon>
        <taxon>Geodermatophilaceae</taxon>
        <taxon>Modestobacter</taxon>
    </lineage>
</organism>
<dbReference type="InterPro" id="IPR003961">
    <property type="entry name" value="FN3_dom"/>
</dbReference>
<proteinExistence type="predicted"/>
<keyword evidence="1" id="KW-0378">Hydrolase</keyword>
<dbReference type="eggNOG" id="COG5479">
    <property type="taxonomic scope" value="Bacteria"/>
</dbReference>
<dbReference type="Pfam" id="PF00041">
    <property type="entry name" value="fn3"/>
    <property type="match status" value="1"/>
</dbReference>
<evidence type="ECO:0000313" key="6">
    <source>
        <dbReference type="Proteomes" id="UP000006461"/>
    </source>
</evidence>
<keyword evidence="6" id="KW-1185">Reference proteome</keyword>
<dbReference type="PRINTS" id="PR00014">
    <property type="entry name" value="FNTYPEIII"/>
</dbReference>
<dbReference type="STRING" id="477641.MODMU_4771"/>
<feature type="compositionally biased region" description="Low complexity" evidence="3">
    <location>
        <begin position="231"/>
        <end position="242"/>
    </location>
</feature>
<protein>
    <recommendedName>
        <fullName evidence="4">Fibronectin type-III domain-containing protein</fullName>
    </recommendedName>
</protein>
<dbReference type="SUPFAM" id="SSF49265">
    <property type="entry name" value="Fibronectin type III"/>
    <property type="match status" value="1"/>
</dbReference>
<keyword evidence="1" id="KW-0326">Glycosidase</keyword>
<dbReference type="Gene3D" id="2.60.40.10">
    <property type="entry name" value="Immunoglobulins"/>
    <property type="match status" value="1"/>
</dbReference>
<evidence type="ECO:0000256" key="3">
    <source>
        <dbReference type="SAM" id="MobiDB-lite"/>
    </source>
</evidence>
<evidence type="ECO:0000256" key="2">
    <source>
        <dbReference type="ARBA" id="ARBA00023326"/>
    </source>
</evidence>
<dbReference type="PATRIC" id="fig|477641.3.peg.4475"/>
<sequence>MTGPVAARYSLLQDGASVGTYALPLTGSPQTFGLTLAAMPSYETRWQLRGVDDLGRASAPSNAITTGTTRPAPPAAPTGVSGRTDGSRVLLSWDDAGPAYTYTVRVGGSVVASPRTAGVTLAAPLGVTRSYAVAVVDAWGQSSATSSVTLTPAGASPPAAPTGVTAVGGDRSAVVRWTAATANGSPVTGYTVTAAPGGATATTTGATTATLTGLTNGTAYTFSVTATNAAGTGPASAPSPAAVPRSTDPVGQAWAASGGEAGPLGASTAAKVCGLVGGGCFQTFQQGAVYWSPGTGARLVLSGPVRDRWAATRWETGPLGYPVGDTVCGAAGGTCSQAFQGGSVVSSTAGGTRVVRGAIRDRWTASGSLSGPLGAPVGEETCGLRDGGCFQAFERGAVYWSPGTGARLVLSGAVRDRWAAARWETGALGYPTGDTTCGLRDAGCFQLFQGGSVYVSAGSRATVVTGALRDRWGASGWENGALGYPTADQVCGLRDGGCFQTFQKGAVYRSNTTGARLVLSGAVRDRWAAARWETGALGYPTGDTTCGLRDGGCFQLFQGGSVYVSAGSRATVVTGALRDRWGASGWENGPLGYPTADQVCGLRDGGCFQVFQQGSVYWSPASGAHALTNRYTRERWGALGWENGRLGYPLEEERAVAGGTTQRFQGGTLTFVAATTEVRVAY</sequence>
<dbReference type="AlphaFoldDB" id="I4F3D9"/>
<keyword evidence="2" id="KW-0624">Polysaccharide degradation</keyword>
<dbReference type="PROSITE" id="PS50853">
    <property type="entry name" value="FN3"/>
    <property type="match status" value="1"/>
</dbReference>
<dbReference type="SMART" id="SM00060">
    <property type="entry name" value="FN3"/>
    <property type="match status" value="1"/>
</dbReference>